<reference evidence="4" key="1">
    <citation type="journal article" date="2015" name="BMC Genomics">
        <title>Genomic and transcriptomic analysis of the endophytic fungus Pestalotiopsis fici reveals its lifestyle and high potential for synthesis of natural products.</title>
        <authorList>
            <person name="Wang X."/>
            <person name="Zhang X."/>
            <person name="Liu L."/>
            <person name="Xiang M."/>
            <person name="Wang W."/>
            <person name="Sun X."/>
            <person name="Che Y."/>
            <person name="Guo L."/>
            <person name="Liu G."/>
            <person name="Guo L."/>
            <person name="Wang C."/>
            <person name="Yin W.B."/>
            <person name="Stadler M."/>
            <person name="Zhang X."/>
            <person name="Liu X."/>
        </authorList>
    </citation>
    <scope>NUCLEOTIDE SEQUENCE [LARGE SCALE GENOMIC DNA]</scope>
    <source>
        <strain evidence="4">W106-1 / CGMCC3.15140</strain>
    </source>
</reference>
<keyword evidence="4" id="KW-1185">Reference proteome</keyword>
<protein>
    <recommendedName>
        <fullName evidence="2">2EXR domain-containing protein</fullName>
    </recommendedName>
</protein>
<evidence type="ECO:0000256" key="1">
    <source>
        <dbReference type="SAM" id="MobiDB-lite"/>
    </source>
</evidence>
<organism evidence="3 4">
    <name type="scientific">Pestalotiopsis fici (strain W106-1 / CGMCC3.15140)</name>
    <dbReference type="NCBI Taxonomy" id="1229662"/>
    <lineage>
        <taxon>Eukaryota</taxon>
        <taxon>Fungi</taxon>
        <taxon>Dikarya</taxon>
        <taxon>Ascomycota</taxon>
        <taxon>Pezizomycotina</taxon>
        <taxon>Sordariomycetes</taxon>
        <taxon>Xylariomycetidae</taxon>
        <taxon>Amphisphaeriales</taxon>
        <taxon>Sporocadaceae</taxon>
        <taxon>Pestalotiopsis</taxon>
    </lineage>
</organism>
<dbReference type="InterPro" id="IPR045518">
    <property type="entry name" value="2EXR"/>
</dbReference>
<dbReference type="EMBL" id="KI912112">
    <property type="protein sequence ID" value="ETS81737.1"/>
    <property type="molecule type" value="Genomic_DNA"/>
</dbReference>
<name>W3X8M7_PESFW</name>
<dbReference type="OMA" id="IWELAME"/>
<accession>W3X8M7</accession>
<gene>
    <name evidence="3" type="ORF">PFICI_06739</name>
</gene>
<dbReference type="Proteomes" id="UP000030651">
    <property type="component" value="Unassembled WGS sequence"/>
</dbReference>
<dbReference type="eggNOG" id="ENOG502RQ9S">
    <property type="taxonomic scope" value="Eukaryota"/>
</dbReference>
<dbReference type="PANTHER" id="PTHR35910:SF1">
    <property type="entry name" value="2EXR DOMAIN-CONTAINING PROTEIN"/>
    <property type="match status" value="1"/>
</dbReference>
<dbReference type="AlphaFoldDB" id="W3X8M7"/>
<dbReference type="GeneID" id="19271752"/>
<dbReference type="PANTHER" id="PTHR35910">
    <property type="entry name" value="2EXR DOMAIN-CONTAINING PROTEIN"/>
    <property type="match status" value="1"/>
</dbReference>
<proteinExistence type="predicted"/>
<dbReference type="RefSeq" id="XP_007833511.1">
    <property type="nucleotide sequence ID" value="XM_007835320.1"/>
</dbReference>
<dbReference type="KEGG" id="pfy:PFICI_06739"/>
<feature type="region of interest" description="Disordered" evidence="1">
    <location>
        <begin position="209"/>
        <end position="241"/>
    </location>
</feature>
<dbReference type="Pfam" id="PF20150">
    <property type="entry name" value="2EXR"/>
    <property type="match status" value="1"/>
</dbReference>
<evidence type="ECO:0000313" key="3">
    <source>
        <dbReference type="EMBL" id="ETS81737.1"/>
    </source>
</evidence>
<dbReference type="HOGENOM" id="CLU_071377_3_0_1"/>
<dbReference type="OrthoDB" id="4767101at2759"/>
<evidence type="ECO:0000313" key="4">
    <source>
        <dbReference type="Proteomes" id="UP000030651"/>
    </source>
</evidence>
<feature type="domain" description="2EXR" evidence="2">
    <location>
        <begin position="4"/>
        <end position="88"/>
    </location>
</feature>
<evidence type="ECO:0000259" key="2">
    <source>
        <dbReference type="Pfam" id="PF20150"/>
    </source>
</evidence>
<dbReference type="InParanoid" id="W3X8M7"/>
<sequence length="241" mass="28317">MATFHPFPRLPVELRHRIWDMSLQAREVTVHPVYGPNVVKYYSSSAKPPSVLHACRESRLYLQASYVQAFREGSEPRYLWVYFELDTIRISQGKLLSICTQWDSIRQLAIECTDYNAFMDYEIEDIQALATTGLRSLTIINMRDTPRTDPNWWQDWTEPFMVDCYYRCDPLPFFTRVIAPGDPNKAEVNSETYIGQYREFRKTLEETGEYYVDPSDGASEDGRERSFPEWQHTESCNCSRK</sequence>